<evidence type="ECO:0000256" key="4">
    <source>
        <dbReference type="ARBA" id="ARBA00022989"/>
    </source>
</evidence>
<keyword evidence="3 9" id="KW-0812">Transmembrane</keyword>
<organism evidence="11 12">
    <name type="scientific">Holothuria leucospilota</name>
    <name type="common">Black long sea cucumber</name>
    <name type="synonym">Mertensiothuria leucospilota</name>
    <dbReference type="NCBI Taxonomy" id="206669"/>
    <lineage>
        <taxon>Eukaryota</taxon>
        <taxon>Metazoa</taxon>
        <taxon>Echinodermata</taxon>
        <taxon>Eleutherozoa</taxon>
        <taxon>Echinozoa</taxon>
        <taxon>Holothuroidea</taxon>
        <taxon>Aspidochirotacea</taxon>
        <taxon>Aspidochirotida</taxon>
        <taxon>Holothuriidae</taxon>
        <taxon>Holothuria</taxon>
    </lineage>
</organism>
<keyword evidence="7 11" id="KW-0675">Receptor</keyword>
<dbReference type="PANTHER" id="PTHR24249:SF372">
    <property type="entry name" value="G-PROTEIN COUPLED RECEPTORS FAMILY 1 PROFILE DOMAIN-CONTAINING PROTEIN"/>
    <property type="match status" value="1"/>
</dbReference>
<feature type="domain" description="G-protein coupled receptors family 1 profile" evidence="10">
    <location>
        <begin position="22"/>
        <end position="199"/>
    </location>
</feature>
<feature type="transmembrane region" description="Helical" evidence="9">
    <location>
        <begin position="84"/>
        <end position="109"/>
    </location>
</feature>
<dbReference type="InterPro" id="IPR000276">
    <property type="entry name" value="GPCR_Rhodpsn"/>
</dbReference>
<reference evidence="11" key="1">
    <citation type="submission" date="2021-10" db="EMBL/GenBank/DDBJ databases">
        <title>Tropical sea cucumber genome reveals ecological adaptation and Cuvierian tubules defense mechanism.</title>
        <authorList>
            <person name="Chen T."/>
        </authorList>
    </citation>
    <scope>NUCLEOTIDE SEQUENCE</scope>
    <source>
        <strain evidence="11">Nanhai2018</strain>
        <tissue evidence="11">Muscle</tissue>
    </source>
</reference>
<evidence type="ECO:0000256" key="8">
    <source>
        <dbReference type="ARBA" id="ARBA00023224"/>
    </source>
</evidence>
<dbReference type="OrthoDB" id="10042731at2759"/>
<dbReference type="GO" id="GO:0004930">
    <property type="term" value="F:G protein-coupled receptor activity"/>
    <property type="evidence" value="ECO:0007669"/>
    <property type="project" value="UniProtKB-KW"/>
</dbReference>
<dbReference type="SUPFAM" id="SSF81321">
    <property type="entry name" value="Family A G protein-coupled receptor-like"/>
    <property type="match status" value="1"/>
</dbReference>
<evidence type="ECO:0000256" key="5">
    <source>
        <dbReference type="ARBA" id="ARBA00023040"/>
    </source>
</evidence>
<comment type="subcellular location">
    <subcellularLocation>
        <location evidence="1">Cell membrane</location>
        <topology evidence="1">Multi-pass membrane protein</topology>
    </subcellularLocation>
</comment>
<dbReference type="InterPro" id="IPR017452">
    <property type="entry name" value="GPCR_Rhodpsn_7TM"/>
</dbReference>
<dbReference type="InterPro" id="IPR050569">
    <property type="entry name" value="TAAR"/>
</dbReference>
<keyword evidence="2" id="KW-1003">Cell membrane</keyword>
<keyword evidence="12" id="KW-1185">Reference proteome</keyword>
<evidence type="ECO:0000256" key="7">
    <source>
        <dbReference type="ARBA" id="ARBA00023170"/>
    </source>
</evidence>
<evidence type="ECO:0000256" key="3">
    <source>
        <dbReference type="ARBA" id="ARBA00022692"/>
    </source>
</evidence>
<feature type="transmembrane region" description="Helical" evidence="9">
    <location>
        <begin position="144"/>
        <end position="166"/>
    </location>
</feature>
<dbReference type="EMBL" id="JAIZAY010000016">
    <property type="protein sequence ID" value="KAJ8026599.1"/>
    <property type="molecule type" value="Genomic_DNA"/>
</dbReference>
<keyword evidence="8" id="KW-0807">Transducer</keyword>
<keyword evidence="6 9" id="KW-0472">Membrane</keyword>
<accession>A0A9Q1BI87</accession>
<dbReference type="AlphaFoldDB" id="A0A9Q1BI87"/>
<dbReference type="PRINTS" id="PR00237">
    <property type="entry name" value="GPCRRHODOPSN"/>
</dbReference>
<evidence type="ECO:0000256" key="9">
    <source>
        <dbReference type="SAM" id="Phobius"/>
    </source>
</evidence>
<keyword evidence="4 9" id="KW-1133">Transmembrane helix</keyword>
<sequence>MSRADLIYIILTECCSIYSSFRYIAVTRPLKYPVVVTRRRCKITAIMIWIIGCFLGSIPVIPPVPSPDSWVCGNTLYEGTNVFIHRFGAVAIIPTILSILSICYLRMFVISRRHIREKSKRLKSQVSAESIAFSNRKAMYRTTVTTSIVLGAFAVCWLPTTAKFLVEIYVCGTDEQLFIIQTVSEVLGFANSMVNPIIYAYRNKLFCSTYKSILLSIYYRCCSRSAYGDSKEDAMIT</sequence>
<evidence type="ECO:0000313" key="11">
    <source>
        <dbReference type="EMBL" id="KAJ8026599.1"/>
    </source>
</evidence>
<protein>
    <submittedName>
        <fullName evidence="11">Histamine H2 receptor</fullName>
    </submittedName>
</protein>
<dbReference type="Proteomes" id="UP001152320">
    <property type="component" value="Chromosome 16"/>
</dbReference>
<evidence type="ECO:0000256" key="2">
    <source>
        <dbReference type="ARBA" id="ARBA00022475"/>
    </source>
</evidence>
<feature type="transmembrane region" description="Helical" evidence="9">
    <location>
        <begin position="46"/>
        <end position="64"/>
    </location>
</feature>
<dbReference type="PROSITE" id="PS50262">
    <property type="entry name" value="G_PROTEIN_RECEP_F1_2"/>
    <property type="match status" value="1"/>
</dbReference>
<evidence type="ECO:0000256" key="1">
    <source>
        <dbReference type="ARBA" id="ARBA00004651"/>
    </source>
</evidence>
<comment type="caution">
    <text evidence="11">The sequence shown here is derived from an EMBL/GenBank/DDBJ whole genome shotgun (WGS) entry which is preliminary data.</text>
</comment>
<gene>
    <name evidence="11" type="ORF">HOLleu_31480</name>
</gene>
<dbReference type="Pfam" id="PF00001">
    <property type="entry name" value="7tm_1"/>
    <property type="match status" value="1"/>
</dbReference>
<dbReference type="GO" id="GO:0005886">
    <property type="term" value="C:plasma membrane"/>
    <property type="evidence" value="ECO:0007669"/>
    <property type="project" value="UniProtKB-SubCell"/>
</dbReference>
<dbReference type="Gene3D" id="1.20.1070.10">
    <property type="entry name" value="Rhodopsin 7-helix transmembrane proteins"/>
    <property type="match status" value="1"/>
</dbReference>
<feature type="transmembrane region" description="Helical" evidence="9">
    <location>
        <begin position="178"/>
        <end position="201"/>
    </location>
</feature>
<name>A0A9Q1BI87_HOLLE</name>
<dbReference type="PANTHER" id="PTHR24249">
    <property type="entry name" value="HISTAMINE RECEPTOR-RELATED G-PROTEIN COUPLED RECEPTOR"/>
    <property type="match status" value="1"/>
</dbReference>
<evidence type="ECO:0000313" key="12">
    <source>
        <dbReference type="Proteomes" id="UP001152320"/>
    </source>
</evidence>
<keyword evidence="5" id="KW-0297">G-protein coupled receptor</keyword>
<evidence type="ECO:0000256" key="6">
    <source>
        <dbReference type="ARBA" id="ARBA00023136"/>
    </source>
</evidence>
<evidence type="ECO:0000259" key="10">
    <source>
        <dbReference type="PROSITE" id="PS50262"/>
    </source>
</evidence>
<proteinExistence type="predicted"/>
<dbReference type="CDD" id="cd00637">
    <property type="entry name" value="7tm_classA_rhodopsin-like"/>
    <property type="match status" value="1"/>
</dbReference>